<dbReference type="InterPro" id="IPR017975">
    <property type="entry name" value="Tubulin_CS"/>
</dbReference>
<keyword evidence="6" id="KW-0547">Nucleotide-binding</keyword>
<dbReference type="PROSITE" id="PS51704">
    <property type="entry name" value="GP_PDE"/>
    <property type="match status" value="1"/>
</dbReference>
<comment type="similarity">
    <text evidence="2">Belongs to the tubulin family.</text>
</comment>
<keyword evidence="4" id="KW-0963">Cytoplasm</keyword>
<keyword evidence="13" id="KW-1185">Reference proteome</keyword>
<dbReference type="InterPro" id="IPR017946">
    <property type="entry name" value="PLC-like_Pdiesterase_TIM-brl"/>
</dbReference>
<comment type="subcellular location">
    <subcellularLocation>
        <location evidence="1">Cytoplasm</location>
        <location evidence="1">Cytoskeleton</location>
        <location evidence="1">Microtubule organizing center</location>
        <location evidence="1">Spindle pole body</location>
    </subcellularLocation>
</comment>
<dbReference type="FunFam" id="1.10.287.600:FF:000004">
    <property type="entry name" value="Tubulin gamma chain"/>
    <property type="match status" value="1"/>
</dbReference>
<feature type="compositionally biased region" description="Basic and acidic residues" evidence="10">
    <location>
        <begin position="720"/>
        <end position="730"/>
    </location>
</feature>
<evidence type="ECO:0000256" key="7">
    <source>
        <dbReference type="ARBA" id="ARBA00023134"/>
    </source>
</evidence>
<keyword evidence="7" id="KW-0342">GTP-binding</keyword>
<dbReference type="InterPro" id="IPR008280">
    <property type="entry name" value="Tub_FtsZ_C"/>
</dbReference>
<comment type="caution">
    <text evidence="12">The sequence shown here is derived from an EMBL/GenBank/DDBJ whole genome shotgun (WGS) entry which is preliminary data.</text>
</comment>
<dbReference type="GO" id="GO:0000278">
    <property type="term" value="P:mitotic cell cycle"/>
    <property type="evidence" value="ECO:0007669"/>
    <property type="project" value="UniProtKB-ARBA"/>
</dbReference>
<dbReference type="SUPFAM" id="SSF52490">
    <property type="entry name" value="Tubulin nucleotide-binding domain-like"/>
    <property type="match status" value="1"/>
</dbReference>
<evidence type="ECO:0000256" key="3">
    <source>
        <dbReference type="ARBA" id="ARBA00018848"/>
    </source>
</evidence>
<dbReference type="PRINTS" id="PR01164">
    <property type="entry name" value="GAMMATUBULIN"/>
</dbReference>
<dbReference type="PRINTS" id="PR01161">
    <property type="entry name" value="TUBULIN"/>
</dbReference>
<dbReference type="PROSITE" id="PS00227">
    <property type="entry name" value="TUBULIN"/>
    <property type="match status" value="1"/>
</dbReference>
<evidence type="ECO:0000313" key="12">
    <source>
        <dbReference type="EMBL" id="PNS20375.1"/>
    </source>
</evidence>
<evidence type="ECO:0000256" key="2">
    <source>
        <dbReference type="ARBA" id="ARBA00009636"/>
    </source>
</evidence>
<proteinExistence type="inferred from homology"/>
<dbReference type="InParanoid" id="A0A2K1QZ99"/>
<dbReference type="GO" id="GO:0007020">
    <property type="term" value="P:microtubule nucleation"/>
    <property type="evidence" value="ECO:0007669"/>
    <property type="project" value="InterPro"/>
</dbReference>
<keyword evidence="8" id="KW-0206">Cytoskeleton</keyword>
<dbReference type="InterPro" id="IPR000217">
    <property type="entry name" value="Tubulin"/>
</dbReference>
<dbReference type="Pfam" id="PF00091">
    <property type="entry name" value="Tubulin"/>
    <property type="match status" value="1"/>
</dbReference>
<accession>A0A2K1QZ99</accession>
<dbReference type="OrthoDB" id="10249382at2759"/>
<dbReference type="SMART" id="SM00865">
    <property type="entry name" value="Tubulin_C"/>
    <property type="match status" value="1"/>
</dbReference>
<evidence type="ECO:0000256" key="4">
    <source>
        <dbReference type="ARBA" id="ARBA00022490"/>
    </source>
</evidence>
<dbReference type="InterPro" id="IPR018316">
    <property type="entry name" value="Tubulin/FtsZ_2-layer-sand-dom"/>
</dbReference>
<dbReference type="GO" id="GO:0005816">
    <property type="term" value="C:spindle pole body"/>
    <property type="evidence" value="ECO:0007669"/>
    <property type="project" value="UniProtKB-SubCell"/>
</dbReference>
<dbReference type="Gene3D" id="3.40.50.1440">
    <property type="entry name" value="Tubulin/FtsZ, GTPase domain"/>
    <property type="match status" value="1"/>
</dbReference>
<evidence type="ECO:0000256" key="1">
    <source>
        <dbReference type="ARBA" id="ARBA00004317"/>
    </source>
</evidence>
<dbReference type="FunFam" id="3.40.50.1440:FF:000012">
    <property type="entry name" value="Tubulin gamma chain"/>
    <property type="match status" value="1"/>
</dbReference>
<dbReference type="Proteomes" id="UP000243797">
    <property type="component" value="Unassembled WGS sequence"/>
</dbReference>
<dbReference type="GO" id="GO:0031122">
    <property type="term" value="P:cytoplasmic microtubule organization"/>
    <property type="evidence" value="ECO:0007669"/>
    <property type="project" value="InterPro"/>
</dbReference>
<evidence type="ECO:0000256" key="5">
    <source>
        <dbReference type="ARBA" id="ARBA00022701"/>
    </source>
</evidence>
<evidence type="ECO:0000256" key="6">
    <source>
        <dbReference type="ARBA" id="ARBA00022741"/>
    </source>
</evidence>
<dbReference type="InterPro" id="IPR030395">
    <property type="entry name" value="GP_PDE_dom"/>
</dbReference>
<reference evidence="12 13" key="1">
    <citation type="submission" date="2017-06" db="EMBL/GenBank/DDBJ databases">
        <title>Draft genome sequence of a variant of Elsinoe murrayae.</title>
        <authorList>
            <person name="Cheng Q."/>
        </authorList>
    </citation>
    <scope>NUCLEOTIDE SEQUENCE [LARGE SCALE GENOMIC DNA]</scope>
    <source>
        <strain evidence="12 13">CQ-2017a</strain>
    </source>
</reference>
<evidence type="ECO:0000259" key="11">
    <source>
        <dbReference type="PROSITE" id="PS51704"/>
    </source>
</evidence>
<evidence type="ECO:0000313" key="13">
    <source>
        <dbReference type="Proteomes" id="UP000243797"/>
    </source>
</evidence>
<dbReference type="InterPro" id="IPR023123">
    <property type="entry name" value="Tubulin_C"/>
</dbReference>
<dbReference type="GO" id="GO:0005874">
    <property type="term" value="C:microtubule"/>
    <property type="evidence" value="ECO:0007669"/>
    <property type="project" value="UniProtKB-KW"/>
</dbReference>
<dbReference type="Pfam" id="PF03009">
    <property type="entry name" value="GDPD"/>
    <property type="match status" value="1"/>
</dbReference>
<evidence type="ECO:0000256" key="10">
    <source>
        <dbReference type="SAM" id="MobiDB-lite"/>
    </source>
</evidence>
<dbReference type="GO" id="GO:0000930">
    <property type="term" value="C:gamma-tubulin complex"/>
    <property type="evidence" value="ECO:0007669"/>
    <property type="project" value="InterPro"/>
</dbReference>
<dbReference type="Gene3D" id="1.10.287.600">
    <property type="entry name" value="Helix hairpin bin"/>
    <property type="match status" value="1"/>
</dbReference>
<dbReference type="Pfam" id="PF03953">
    <property type="entry name" value="Tubulin_C"/>
    <property type="match status" value="1"/>
</dbReference>
<dbReference type="InterPro" id="IPR037103">
    <property type="entry name" value="Tubulin/FtsZ-like_C"/>
</dbReference>
<dbReference type="FunCoup" id="A0A2K1QZ99">
    <property type="interactions" value="627"/>
</dbReference>
<dbReference type="GO" id="GO:0006629">
    <property type="term" value="P:lipid metabolic process"/>
    <property type="evidence" value="ECO:0007669"/>
    <property type="project" value="InterPro"/>
</dbReference>
<sequence length="749" mass="83977">MVFALSVTPILRQLRAPPPFTQPGVEKMADGIVLHRNTSFPSCAFARALSDKGQHDMPQAIAHRGYKAKYPENTMAAFRGAVDVGAHAIETDVHITRDDVVVLSHDATLKRCFGKEERIIDSNWSYVSSLRTIAEPHQAMPRLKDLLEYVAQPGLEDIWVLLDIKLDNDSDKIMRLIANTIESVPPPQSKPWKDRVVLGCWAAKYLPLADKYLPGFPISHIGFSLPYARQFFKIPNISFNMLCPMLQAPGGTRFIRECQEAERPIFAWTVNTEDKMDWCIRRKLDGVITDDPKLFLEFWQQLCQEHGINRDGNLEEHATAGNDRKDVFFYQSDDTRYIPRAILLDLEPRVIHGIQQGPYKNIYNPENMFVYKQGTGAGNNWAAGYALGEAVQDEVLDMIDREADGSDSLEGFMLLHSIAGGTGSGLGSFLLERLNDRFPKKLIQTYSVFPDTQNAGDVVVHPYNSLLSLRRLTQNADSVVVLDNGALSRIAADTLHVQEPSFQQTNQLVSTVMSASTMTLRYPGYMHNDLVGMVASLVPTPRCHFLQTSYTPFTGDNVEAAKTVRKTTVLDVMRRLLQPKNRMVSVSPGKNSCYISILNIIMGDADPTDVHKSLLRIRERRLATFIPWGPASIQVALSRTSPYTTGPHTPRVSGLMLANHTGIVTLFKRIVVQYDKLRKRNAFLKSYQEQEPFRDGLQEFDTAREVVQDLIGEYEDAEREDYLSGGRDEETGTGAGAGIDARVNPTDTR</sequence>
<dbReference type="Gene3D" id="3.30.1330.20">
    <property type="entry name" value="Tubulin/FtsZ, C-terminal domain"/>
    <property type="match status" value="1"/>
</dbReference>
<dbReference type="EMBL" id="NKHZ01000025">
    <property type="protein sequence ID" value="PNS20375.1"/>
    <property type="molecule type" value="Genomic_DNA"/>
</dbReference>
<dbReference type="InterPro" id="IPR002454">
    <property type="entry name" value="Gamma_tubulin"/>
</dbReference>
<feature type="region of interest" description="Disordered" evidence="10">
    <location>
        <begin position="717"/>
        <end position="749"/>
    </location>
</feature>
<dbReference type="AlphaFoldDB" id="A0A2K1QZ99"/>
<name>A0A2K1QZ99_9PEZI</name>
<gene>
    <name evidence="12" type="ORF">CAC42_5825</name>
</gene>
<dbReference type="InterPro" id="IPR036525">
    <property type="entry name" value="Tubulin/FtsZ_GTPase_sf"/>
</dbReference>
<dbReference type="CDD" id="cd02188">
    <property type="entry name" value="gamma_tubulin"/>
    <property type="match status" value="1"/>
</dbReference>
<dbReference type="SMART" id="SM00864">
    <property type="entry name" value="Tubulin"/>
    <property type="match status" value="1"/>
</dbReference>
<protein>
    <recommendedName>
        <fullName evidence="3">Tubulin gamma chain</fullName>
    </recommendedName>
    <alternativeName>
        <fullName evidence="9">Gamma-tubulin</fullName>
    </alternativeName>
</protein>
<dbReference type="SUPFAM" id="SSF51695">
    <property type="entry name" value="PLC-like phosphodiesterases"/>
    <property type="match status" value="1"/>
</dbReference>
<organism evidence="12 13">
    <name type="scientific">Sphaceloma murrayae</name>
    <dbReference type="NCBI Taxonomy" id="2082308"/>
    <lineage>
        <taxon>Eukaryota</taxon>
        <taxon>Fungi</taxon>
        <taxon>Dikarya</taxon>
        <taxon>Ascomycota</taxon>
        <taxon>Pezizomycotina</taxon>
        <taxon>Dothideomycetes</taxon>
        <taxon>Dothideomycetidae</taxon>
        <taxon>Myriangiales</taxon>
        <taxon>Elsinoaceae</taxon>
        <taxon>Sphaceloma</taxon>
    </lineage>
</organism>
<dbReference type="Gene3D" id="3.20.20.190">
    <property type="entry name" value="Phosphatidylinositol (PI) phosphodiesterase"/>
    <property type="match status" value="1"/>
</dbReference>
<dbReference type="GO" id="GO:0005525">
    <property type="term" value="F:GTP binding"/>
    <property type="evidence" value="ECO:0007669"/>
    <property type="project" value="UniProtKB-KW"/>
</dbReference>
<dbReference type="STRING" id="2082308.A0A2K1QZ99"/>
<dbReference type="FunFam" id="3.30.1330.20:FF:000003">
    <property type="entry name" value="Tubulin gamma chain"/>
    <property type="match status" value="1"/>
</dbReference>
<dbReference type="PANTHER" id="PTHR11588">
    <property type="entry name" value="TUBULIN"/>
    <property type="match status" value="1"/>
</dbReference>
<dbReference type="SUPFAM" id="SSF55307">
    <property type="entry name" value="Tubulin C-terminal domain-like"/>
    <property type="match status" value="1"/>
</dbReference>
<dbReference type="GO" id="GO:0008081">
    <property type="term" value="F:phosphoric diester hydrolase activity"/>
    <property type="evidence" value="ECO:0007669"/>
    <property type="project" value="InterPro"/>
</dbReference>
<feature type="domain" description="GP-PDE" evidence="11">
    <location>
        <begin position="58"/>
        <end position="299"/>
    </location>
</feature>
<evidence type="ECO:0000256" key="8">
    <source>
        <dbReference type="ARBA" id="ARBA00023212"/>
    </source>
</evidence>
<dbReference type="InterPro" id="IPR003008">
    <property type="entry name" value="Tubulin_FtsZ_GTPase"/>
</dbReference>
<evidence type="ECO:0000256" key="9">
    <source>
        <dbReference type="ARBA" id="ARBA00033229"/>
    </source>
</evidence>
<dbReference type="CDD" id="cd08570">
    <property type="entry name" value="GDPD_YPL206cp_fungi"/>
    <property type="match status" value="1"/>
</dbReference>
<keyword evidence="5" id="KW-0493">Microtubule</keyword>